<keyword evidence="2" id="KW-1133">Transmembrane helix</keyword>
<dbReference type="AlphaFoldDB" id="A0A6A5Y5G2"/>
<dbReference type="PANTHER" id="PTHR47966:SF51">
    <property type="entry name" value="BETA-SITE APP-CLEAVING ENZYME, ISOFORM A-RELATED"/>
    <property type="match status" value="1"/>
</dbReference>
<gene>
    <name evidence="4" type="ORF">BU24DRAFT_438205</name>
</gene>
<keyword evidence="4" id="KW-0645">Protease</keyword>
<organism evidence="4 5">
    <name type="scientific">Aaosphaeria arxii CBS 175.79</name>
    <dbReference type="NCBI Taxonomy" id="1450172"/>
    <lineage>
        <taxon>Eukaryota</taxon>
        <taxon>Fungi</taxon>
        <taxon>Dikarya</taxon>
        <taxon>Ascomycota</taxon>
        <taxon>Pezizomycotina</taxon>
        <taxon>Dothideomycetes</taxon>
        <taxon>Pleosporomycetidae</taxon>
        <taxon>Pleosporales</taxon>
        <taxon>Pleosporales incertae sedis</taxon>
        <taxon>Aaosphaeria</taxon>
    </lineage>
</organism>
<accession>A0A6A5Y5G2</accession>
<evidence type="ECO:0000313" key="4">
    <source>
        <dbReference type="EMBL" id="KAF2020795.1"/>
    </source>
</evidence>
<dbReference type="GO" id="GO:0006508">
    <property type="term" value="P:proteolysis"/>
    <property type="evidence" value="ECO:0007669"/>
    <property type="project" value="UniProtKB-KW"/>
</dbReference>
<comment type="similarity">
    <text evidence="1">Belongs to the peptidase A1 family.</text>
</comment>
<protein>
    <submittedName>
        <fullName evidence="4">Acid protease</fullName>
    </submittedName>
</protein>
<dbReference type="GeneID" id="54287641"/>
<dbReference type="InterPro" id="IPR033121">
    <property type="entry name" value="PEPTIDASE_A1"/>
</dbReference>
<proteinExistence type="inferred from homology"/>
<dbReference type="GO" id="GO:0000324">
    <property type="term" value="C:fungal-type vacuole"/>
    <property type="evidence" value="ECO:0007669"/>
    <property type="project" value="TreeGrafter"/>
</dbReference>
<dbReference type="OrthoDB" id="4074350at2759"/>
<dbReference type="Proteomes" id="UP000799778">
    <property type="component" value="Unassembled WGS sequence"/>
</dbReference>
<dbReference type="Gene3D" id="2.40.70.10">
    <property type="entry name" value="Acid Proteases"/>
    <property type="match status" value="2"/>
</dbReference>
<name>A0A6A5Y5G2_9PLEO</name>
<sequence>MGDEDRVVPSPFVFGTGDAWEGYDGPWSAFTIHVGTPGQDFNILPSTSGAHLILPISERCTSGIVLPKYTALRDANSTQLPTTGFRPNASITWKPSGPNNSLGNQQLANSDNKIYGLDKIEMFSHNSTGLVVTDQVISGTSIKDHQLGFLGLDARLSKSPDSNYPHRSLLTTLREDNKIPSLSFAYTAGAAYRIPKVAGSLTLGGYDASRFKANDQTFPFSNDEDRRLEISIEQISLNNTLSGSHSLLHPHILSLIDSTYPHIWLPRATCDSFEQAFGLTYDAPTDLYLVNSTIHQRLQSLNPTITFHLGSPFNPTTSVTIALPYSAFSLQHQQQQPNNASTHSPSYYFPLRRAPNDTHSILGRTFLQEAYLITDYDRSTFSLHQSVFPDPLQEPDIVSILPPPPVPPVRKEFSYTSHSPNGIPKGAVIGIAAGVGFLVLVLLALFIVMLRRRRRRAGRRAVGSTTRVLYESRRDIRVVKSTQDVMIH</sequence>
<keyword evidence="5" id="KW-1185">Reference proteome</keyword>
<dbReference type="RefSeq" id="XP_033389134.1">
    <property type="nucleotide sequence ID" value="XM_033530244.1"/>
</dbReference>
<reference evidence="4" key="1">
    <citation type="journal article" date="2020" name="Stud. Mycol.">
        <title>101 Dothideomycetes genomes: a test case for predicting lifestyles and emergence of pathogens.</title>
        <authorList>
            <person name="Haridas S."/>
            <person name="Albert R."/>
            <person name="Binder M."/>
            <person name="Bloem J."/>
            <person name="Labutti K."/>
            <person name="Salamov A."/>
            <person name="Andreopoulos B."/>
            <person name="Baker S."/>
            <person name="Barry K."/>
            <person name="Bills G."/>
            <person name="Bluhm B."/>
            <person name="Cannon C."/>
            <person name="Castanera R."/>
            <person name="Culley D."/>
            <person name="Daum C."/>
            <person name="Ezra D."/>
            <person name="Gonzalez J."/>
            <person name="Henrissat B."/>
            <person name="Kuo A."/>
            <person name="Liang C."/>
            <person name="Lipzen A."/>
            <person name="Lutzoni F."/>
            <person name="Magnuson J."/>
            <person name="Mondo S."/>
            <person name="Nolan M."/>
            <person name="Ohm R."/>
            <person name="Pangilinan J."/>
            <person name="Park H.-J."/>
            <person name="Ramirez L."/>
            <person name="Alfaro M."/>
            <person name="Sun H."/>
            <person name="Tritt A."/>
            <person name="Yoshinaga Y."/>
            <person name="Zwiers L.-H."/>
            <person name="Turgeon B."/>
            <person name="Goodwin S."/>
            <person name="Spatafora J."/>
            <person name="Crous P."/>
            <person name="Grigoriev I."/>
        </authorList>
    </citation>
    <scope>NUCLEOTIDE SEQUENCE</scope>
    <source>
        <strain evidence="4">CBS 175.79</strain>
    </source>
</reference>
<feature type="domain" description="Peptidase A1" evidence="3">
    <location>
        <begin position="28"/>
        <end position="384"/>
    </location>
</feature>
<keyword evidence="2" id="KW-0472">Membrane</keyword>
<dbReference type="GO" id="GO:0004190">
    <property type="term" value="F:aspartic-type endopeptidase activity"/>
    <property type="evidence" value="ECO:0007669"/>
    <property type="project" value="InterPro"/>
</dbReference>
<dbReference type="InterPro" id="IPR001461">
    <property type="entry name" value="Aspartic_peptidase_A1"/>
</dbReference>
<evidence type="ECO:0000259" key="3">
    <source>
        <dbReference type="PROSITE" id="PS51767"/>
    </source>
</evidence>
<dbReference type="Pfam" id="PF00026">
    <property type="entry name" value="Asp"/>
    <property type="match status" value="1"/>
</dbReference>
<evidence type="ECO:0000256" key="1">
    <source>
        <dbReference type="ARBA" id="ARBA00007447"/>
    </source>
</evidence>
<dbReference type="CDD" id="cd05471">
    <property type="entry name" value="pepsin_like"/>
    <property type="match status" value="1"/>
</dbReference>
<keyword evidence="4" id="KW-0378">Hydrolase</keyword>
<evidence type="ECO:0000256" key="2">
    <source>
        <dbReference type="SAM" id="Phobius"/>
    </source>
</evidence>
<dbReference type="PROSITE" id="PS51767">
    <property type="entry name" value="PEPTIDASE_A1"/>
    <property type="match status" value="1"/>
</dbReference>
<dbReference type="EMBL" id="ML978066">
    <property type="protein sequence ID" value="KAF2020795.1"/>
    <property type="molecule type" value="Genomic_DNA"/>
</dbReference>
<dbReference type="SUPFAM" id="SSF50630">
    <property type="entry name" value="Acid proteases"/>
    <property type="match status" value="1"/>
</dbReference>
<dbReference type="InterPro" id="IPR034164">
    <property type="entry name" value="Pepsin-like_dom"/>
</dbReference>
<dbReference type="InterPro" id="IPR021109">
    <property type="entry name" value="Peptidase_aspartic_dom_sf"/>
</dbReference>
<dbReference type="PRINTS" id="PR00792">
    <property type="entry name" value="PEPSIN"/>
</dbReference>
<keyword evidence="2" id="KW-0812">Transmembrane</keyword>
<feature type="transmembrane region" description="Helical" evidence="2">
    <location>
        <begin position="427"/>
        <end position="450"/>
    </location>
</feature>
<dbReference type="PANTHER" id="PTHR47966">
    <property type="entry name" value="BETA-SITE APP-CLEAVING ENZYME, ISOFORM A-RELATED"/>
    <property type="match status" value="1"/>
</dbReference>
<evidence type="ECO:0000313" key="5">
    <source>
        <dbReference type="Proteomes" id="UP000799778"/>
    </source>
</evidence>